<evidence type="ECO:0000313" key="1">
    <source>
        <dbReference type="EMBL" id="CAF1525338.1"/>
    </source>
</evidence>
<dbReference type="AlphaFoldDB" id="A0A815UNQ7"/>
<accession>A0A815UNQ7</accession>
<reference evidence="1" key="1">
    <citation type="submission" date="2021-02" db="EMBL/GenBank/DDBJ databases">
        <authorList>
            <person name="Nowell W R."/>
        </authorList>
    </citation>
    <scope>NUCLEOTIDE SEQUENCE</scope>
</reference>
<evidence type="ECO:0000313" key="2">
    <source>
        <dbReference type="Proteomes" id="UP000663860"/>
    </source>
</evidence>
<protein>
    <submittedName>
        <fullName evidence="1">Uncharacterized protein</fullName>
    </submittedName>
</protein>
<comment type="caution">
    <text evidence="1">The sequence shown here is derived from an EMBL/GenBank/DDBJ whole genome shotgun (WGS) entry which is preliminary data.</text>
</comment>
<dbReference type="EMBL" id="CAJNOE010006850">
    <property type="protein sequence ID" value="CAF1525338.1"/>
    <property type="molecule type" value="Genomic_DNA"/>
</dbReference>
<organism evidence="1 2">
    <name type="scientific">Adineta steineri</name>
    <dbReference type="NCBI Taxonomy" id="433720"/>
    <lineage>
        <taxon>Eukaryota</taxon>
        <taxon>Metazoa</taxon>
        <taxon>Spiralia</taxon>
        <taxon>Gnathifera</taxon>
        <taxon>Rotifera</taxon>
        <taxon>Eurotatoria</taxon>
        <taxon>Bdelloidea</taxon>
        <taxon>Adinetida</taxon>
        <taxon>Adinetidae</taxon>
        <taxon>Adineta</taxon>
    </lineage>
</organism>
<name>A0A815UNQ7_9BILA</name>
<feature type="non-terminal residue" evidence="1">
    <location>
        <position position="1"/>
    </location>
</feature>
<gene>
    <name evidence="1" type="ORF">IZO911_LOCUS45973</name>
</gene>
<dbReference type="Proteomes" id="UP000663860">
    <property type="component" value="Unassembled WGS sequence"/>
</dbReference>
<proteinExistence type="predicted"/>
<sequence>GDETLGDRLRMFAVESLEGQSNEPF</sequence>